<comment type="caution">
    <text evidence="1">The sequence shown here is derived from an EMBL/GenBank/DDBJ whole genome shotgun (WGS) entry which is preliminary data.</text>
</comment>
<reference evidence="2" key="1">
    <citation type="journal article" date="2023" name="Nat. Plants">
        <title>Single-cell RNA sequencing provides a high-resolution roadmap for understanding the multicellular compartmentation of specialized metabolism.</title>
        <authorList>
            <person name="Sun S."/>
            <person name="Shen X."/>
            <person name="Li Y."/>
            <person name="Li Y."/>
            <person name="Wang S."/>
            <person name="Li R."/>
            <person name="Zhang H."/>
            <person name="Shen G."/>
            <person name="Guo B."/>
            <person name="Wei J."/>
            <person name="Xu J."/>
            <person name="St-Pierre B."/>
            <person name="Chen S."/>
            <person name="Sun C."/>
        </authorList>
    </citation>
    <scope>NUCLEOTIDE SEQUENCE [LARGE SCALE GENOMIC DNA]</scope>
</reference>
<protein>
    <submittedName>
        <fullName evidence="1">Uncharacterized protein</fullName>
    </submittedName>
</protein>
<sequence>MIFSRKLSLISLLKSGFTPTTKDFNCLLRFLYKTERFKCIIHLFAQMNSNQLKGDFRTHEIYVKALMNDQRYEEALNFMKAPIGRRKRFHQNRNFEALIQELCRNKNDPEKGLSVLQEYLKIDGIVPSSFTFCSLIYSFSSQGKMDRVIEVLELMSNEKYNYPFDNFVCSSVISGFVRIGKPELGIGFFENAVKSGAVKPSVVTYTALLSVYIRLGRFEEVCDMVSRMEKDGLKFDVVFYSNWIYGYFREGIIGEAFQKYKDMVDRKIEIDTITYTILIDGFSKDGNVEKAVGFLHKMIKVGVRPNLVTYTAIILGFCKKGKLEEAFALFKMIKDLGMMVDEFIYLILIDGVCTTGDFDSAFQLLEEMEDQGIKPSIVMYNTIINGLCKAGRSLQADNMSQGIVGDVVTHSIILHGYIVEGNAMGVLETKRRIEASGICIDIVMCNILIKALFMLGLFDDVLAVYQRMPEMDLVASSVTYYTMINGYCKAGRIDEALEIFDDFRRSSYSSAACYNCIIQGLCTKGMVDMAIEVFKELVVSGLPVDRMLLPMLMNATFDKKGAEGVLNLIHHMENLGGESFANLCNDAIILLSGRGCSFDAVFNVFMVIRRNRFPVLSKSYYAMLKALLLDGKKLLSSIILSIFLKQYGLSEPRVNRILFYYMCIKNVSSALLFLPMLKEKSLDTAFSVNVLDMLIKNGRALDAYQLILGSENDKLFHMRLLDYSKLIDSLCKERHVEKALDLCNFVRSKGFSLSIAIYNSVLHGLCCQGCIVEALRLFDSLEKGDILPSEITYVILIDTLSKEGHLLDARKLFETMLHKNVKPNIRAYNSLIHGYCKLGQLQEALDLLLDLEVKCLQPDEFTFSAIIYGYCLKGDMEGSLDFFTKLRGKGTSPDFLGFMYLLRGLCAKGRMEESQSILREMLQTQSIVDLLNKVDRDIEMESAQSFLVFLCEQGSIQEAIAVLDEIGFTFFPLNRRPKTNELYLKLYEPDDAERHEANVDKPLTCSCDAYMVPRSYIDEKLQKVPRAPIILDRKVFQPLDLNSLYEIAASLCSKGETSEANRLVKIISGLL</sequence>
<gene>
    <name evidence="1" type="ORF">M9H77_28224</name>
</gene>
<evidence type="ECO:0000313" key="1">
    <source>
        <dbReference type="EMBL" id="KAI5659431.1"/>
    </source>
</evidence>
<name>A0ACC0AIV5_CATRO</name>
<dbReference type="EMBL" id="CM044706">
    <property type="protein sequence ID" value="KAI5659431.1"/>
    <property type="molecule type" value="Genomic_DNA"/>
</dbReference>
<proteinExistence type="predicted"/>
<dbReference type="Proteomes" id="UP001060085">
    <property type="component" value="Linkage Group LG06"/>
</dbReference>
<keyword evidence="2" id="KW-1185">Reference proteome</keyword>
<evidence type="ECO:0000313" key="2">
    <source>
        <dbReference type="Proteomes" id="UP001060085"/>
    </source>
</evidence>
<accession>A0ACC0AIV5</accession>
<organism evidence="1 2">
    <name type="scientific">Catharanthus roseus</name>
    <name type="common">Madagascar periwinkle</name>
    <name type="synonym">Vinca rosea</name>
    <dbReference type="NCBI Taxonomy" id="4058"/>
    <lineage>
        <taxon>Eukaryota</taxon>
        <taxon>Viridiplantae</taxon>
        <taxon>Streptophyta</taxon>
        <taxon>Embryophyta</taxon>
        <taxon>Tracheophyta</taxon>
        <taxon>Spermatophyta</taxon>
        <taxon>Magnoliopsida</taxon>
        <taxon>eudicotyledons</taxon>
        <taxon>Gunneridae</taxon>
        <taxon>Pentapetalae</taxon>
        <taxon>asterids</taxon>
        <taxon>lamiids</taxon>
        <taxon>Gentianales</taxon>
        <taxon>Apocynaceae</taxon>
        <taxon>Rauvolfioideae</taxon>
        <taxon>Vinceae</taxon>
        <taxon>Catharanthinae</taxon>
        <taxon>Catharanthus</taxon>
    </lineage>
</organism>